<gene>
    <name evidence="10" type="ORF">O3V59_14375</name>
</gene>
<evidence type="ECO:0000256" key="4">
    <source>
        <dbReference type="ARBA" id="ARBA00022729"/>
    </source>
</evidence>
<dbReference type="InterPro" id="IPR057336">
    <property type="entry name" value="GerAC_N"/>
</dbReference>
<accession>A0A9X3TRM7</accession>
<protein>
    <submittedName>
        <fullName evidence="10">Ger(X)C family spore germination protein</fullName>
    </submittedName>
</protein>
<feature type="domain" description="Spore germination protein N-terminal" evidence="9">
    <location>
        <begin position="24"/>
        <end position="222"/>
    </location>
</feature>
<evidence type="ECO:0000313" key="11">
    <source>
        <dbReference type="Proteomes" id="UP001151071"/>
    </source>
</evidence>
<evidence type="ECO:0000256" key="1">
    <source>
        <dbReference type="ARBA" id="ARBA00004635"/>
    </source>
</evidence>
<name>A0A9X3TRM7_9BACL</name>
<dbReference type="InterPro" id="IPR038501">
    <property type="entry name" value="Spore_GerAC_C_sf"/>
</dbReference>
<sequence>MADRRFVRTALIGLCAFLTAGCWDQVQIEERGFVIGVAIDFPRSTAAEEKADREAPDKPEGRRRFLVTHQFVVPGGLVSGAQERGIQNSANQAFLNLASEGDSLLEISSELATRSSRIPFYQHLKVVIISEAVARSNYAFADALDFFLRDPELRRSSKVMIAKGDARPVLEISPRNEKLPAMYINSVAENIRKTARMVPEVRLGEVHENLVNELSFALPRITSNENEVKVAGAAVFHGQSNRLVGFLGEEETEGLNFLTDRVKGGMLKTAVGRDLVTFNVQTASRDIRADIRHKERMRFVYTITCEGVIDESFKRLNYLNENATKTLQDNVAKEIERLARDTIRKVHKQMKTDVLGLGSHLKQKHPHLWKQIKYDWDHGRNYFASSDIDVKANVFIRNVGEVNMTETRDRLEVR</sequence>
<evidence type="ECO:0000256" key="2">
    <source>
        <dbReference type="ARBA" id="ARBA00007886"/>
    </source>
</evidence>
<comment type="subcellular location">
    <subcellularLocation>
        <location evidence="1">Membrane</location>
        <topology evidence="1">Lipid-anchor</topology>
    </subcellularLocation>
</comment>
<keyword evidence="4" id="KW-0732">Signal</keyword>
<keyword evidence="5" id="KW-0472">Membrane</keyword>
<evidence type="ECO:0000256" key="3">
    <source>
        <dbReference type="ARBA" id="ARBA00022544"/>
    </source>
</evidence>
<comment type="caution">
    <text evidence="10">The sequence shown here is derived from an EMBL/GenBank/DDBJ whole genome shotgun (WGS) entry which is preliminary data.</text>
</comment>
<dbReference type="EMBL" id="JAPYYP010000018">
    <property type="protein sequence ID" value="MDA5109552.1"/>
    <property type="molecule type" value="Genomic_DNA"/>
</dbReference>
<keyword evidence="11" id="KW-1185">Reference proteome</keyword>
<dbReference type="GO" id="GO:0016020">
    <property type="term" value="C:membrane"/>
    <property type="evidence" value="ECO:0007669"/>
    <property type="project" value="UniProtKB-SubCell"/>
</dbReference>
<organism evidence="10 11">
    <name type="scientific">Brevibacillus thermoruber</name>
    <dbReference type="NCBI Taxonomy" id="33942"/>
    <lineage>
        <taxon>Bacteria</taxon>
        <taxon>Bacillati</taxon>
        <taxon>Bacillota</taxon>
        <taxon>Bacilli</taxon>
        <taxon>Bacillales</taxon>
        <taxon>Paenibacillaceae</taxon>
        <taxon>Brevibacillus</taxon>
    </lineage>
</organism>
<evidence type="ECO:0000259" key="8">
    <source>
        <dbReference type="Pfam" id="PF05504"/>
    </source>
</evidence>
<dbReference type="GO" id="GO:0009847">
    <property type="term" value="P:spore germination"/>
    <property type="evidence" value="ECO:0007669"/>
    <property type="project" value="InterPro"/>
</dbReference>
<dbReference type="PANTHER" id="PTHR35789:SF1">
    <property type="entry name" value="SPORE GERMINATION PROTEIN B3"/>
    <property type="match status" value="1"/>
</dbReference>
<dbReference type="PANTHER" id="PTHR35789">
    <property type="entry name" value="SPORE GERMINATION PROTEIN B3"/>
    <property type="match status" value="1"/>
</dbReference>
<proteinExistence type="inferred from homology"/>
<evidence type="ECO:0000313" key="10">
    <source>
        <dbReference type="EMBL" id="MDA5109552.1"/>
    </source>
</evidence>
<keyword evidence="6" id="KW-0564">Palmitate</keyword>
<dbReference type="RefSeq" id="WP_238550929.1">
    <property type="nucleotide sequence ID" value="NZ_JAPYYP010000018.1"/>
</dbReference>
<reference evidence="10" key="1">
    <citation type="submission" date="2022-12" db="EMBL/GenBank/DDBJ databases">
        <title>Draft genome sequence of the thermophilic strain Brevibacillus thermoruber HT42, isolated from Los Humeros, Puebla, Mexico, with biotechnological potential.</title>
        <authorList>
            <person name="Lara Sanchez J."/>
            <person name="Solis Palacios R."/>
            <person name="Bustos Baena A.S."/>
            <person name="Ruz Baez A.E."/>
            <person name="Espinosa Luna G."/>
            <person name="Oliart Ros R.M."/>
        </authorList>
    </citation>
    <scope>NUCLEOTIDE SEQUENCE</scope>
    <source>
        <strain evidence="10">HT42</strain>
    </source>
</reference>
<dbReference type="InterPro" id="IPR046953">
    <property type="entry name" value="Spore_GerAC-like_C"/>
</dbReference>
<dbReference type="Pfam" id="PF05504">
    <property type="entry name" value="Spore_GerAC"/>
    <property type="match status" value="1"/>
</dbReference>
<dbReference type="AlphaFoldDB" id="A0A9X3TRM7"/>
<evidence type="ECO:0000256" key="7">
    <source>
        <dbReference type="ARBA" id="ARBA00023288"/>
    </source>
</evidence>
<evidence type="ECO:0000256" key="6">
    <source>
        <dbReference type="ARBA" id="ARBA00023139"/>
    </source>
</evidence>
<dbReference type="InterPro" id="IPR008844">
    <property type="entry name" value="Spore_GerAC-like"/>
</dbReference>
<dbReference type="Pfam" id="PF25198">
    <property type="entry name" value="Spore_GerAC_N"/>
    <property type="match status" value="1"/>
</dbReference>
<dbReference type="PROSITE" id="PS51257">
    <property type="entry name" value="PROKAR_LIPOPROTEIN"/>
    <property type="match status" value="1"/>
</dbReference>
<keyword evidence="3" id="KW-0309">Germination</keyword>
<evidence type="ECO:0000259" key="9">
    <source>
        <dbReference type="Pfam" id="PF25198"/>
    </source>
</evidence>
<dbReference type="NCBIfam" id="TIGR02887">
    <property type="entry name" value="spore_ger_x_C"/>
    <property type="match status" value="1"/>
</dbReference>
<dbReference type="Gene3D" id="3.30.300.210">
    <property type="entry name" value="Nutrient germinant receptor protein C, domain 3"/>
    <property type="match status" value="1"/>
</dbReference>
<feature type="domain" description="Spore germination GerAC-like C-terminal" evidence="8">
    <location>
        <begin position="232"/>
        <end position="400"/>
    </location>
</feature>
<comment type="similarity">
    <text evidence="2">Belongs to the GerABKC lipoprotein family.</text>
</comment>
<keyword evidence="7" id="KW-0449">Lipoprotein</keyword>
<evidence type="ECO:0000256" key="5">
    <source>
        <dbReference type="ARBA" id="ARBA00023136"/>
    </source>
</evidence>
<dbReference type="Proteomes" id="UP001151071">
    <property type="component" value="Unassembled WGS sequence"/>
</dbReference>